<dbReference type="PANTHER" id="PTHR14187:SF5">
    <property type="entry name" value="HEAT SHOCK 70 KDA PROTEIN 12A"/>
    <property type="match status" value="1"/>
</dbReference>
<proteinExistence type="predicted"/>
<dbReference type="Gene3D" id="3.30.420.40">
    <property type="match status" value="1"/>
</dbReference>
<dbReference type="InterPro" id="IPR013126">
    <property type="entry name" value="Hsp_70_fam"/>
</dbReference>
<accession>A0A395N9C7</accession>
<comment type="caution">
    <text evidence="3">The sequence shown here is derived from an EMBL/GenBank/DDBJ whole genome shotgun (WGS) entry which is preliminary data.</text>
</comment>
<dbReference type="AlphaFoldDB" id="A0A395N9C7"/>
<name>A0A395N9C7_TRIAR</name>
<dbReference type="GO" id="GO:0005524">
    <property type="term" value="F:ATP binding"/>
    <property type="evidence" value="ECO:0007669"/>
    <property type="project" value="UniProtKB-KW"/>
</dbReference>
<gene>
    <name evidence="3" type="ORF">TARUN_9533</name>
</gene>
<keyword evidence="4" id="KW-1185">Reference proteome</keyword>
<dbReference type="STRING" id="490622.A0A395N9C7"/>
<keyword evidence="1" id="KW-0547">Nucleotide-binding</keyword>
<dbReference type="CDD" id="cd10170">
    <property type="entry name" value="ASKHA_NBD_HSP70"/>
    <property type="match status" value="1"/>
</dbReference>
<dbReference type="PANTHER" id="PTHR14187">
    <property type="entry name" value="ALPHA KINASE/ELONGATION FACTOR 2 KINASE"/>
    <property type="match status" value="1"/>
</dbReference>
<dbReference type="Pfam" id="PF00012">
    <property type="entry name" value="HSP70"/>
    <property type="match status" value="1"/>
</dbReference>
<evidence type="ECO:0008006" key="5">
    <source>
        <dbReference type="Google" id="ProtNLM"/>
    </source>
</evidence>
<dbReference type="OrthoDB" id="2963168at2759"/>
<evidence type="ECO:0000256" key="1">
    <source>
        <dbReference type="ARBA" id="ARBA00022741"/>
    </source>
</evidence>
<dbReference type="SUPFAM" id="SSF53067">
    <property type="entry name" value="Actin-like ATPase domain"/>
    <property type="match status" value="2"/>
</dbReference>
<protein>
    <recommendedName>
        <fullName evidence="5">Hsp70 family chaperone</fullName>
    </recommendedName>
</protein>
<dbReference type="EMBL" id="PXOA01000784">
    <property type="protein sequence ID" value="RFU72730.1"/>
    <property type="molecule type" value="Genomic_DNA"/>
</dbReference>
<dbReference type="InterPro" id="IPR043129">
    <property type="entry name" value="ATPase_NBD"/>
</dbReference>
<keyword evidence="2" id="KW-0067">ATP-binding</keyword>
<reference evidence="3 4" key="1">
    <citation type="journal article" date="2018" name="PLoS Pathog.">
        <title>Evolution of structural diversity of trichothecenes, a family of toxins produced by plant pathogenic and entomopathogenic fungi.</title>
        <authorList>
            <person name="Proctor R.H."/>
            <person name="McCormick S.P."/>
            <person name="Kim H.S."/>
            <person name="Cardoza R.E."/>
            <person name="Stanley A.M."/>
            <person name="Lindo L."/>
            <person name="Kelly A."/>
            <person name="Brown D.W."/>
            <person name="Lee T."/>
            <person name="Vaughan M.M."/>
            <person name="Alexander N.J."/>
            <person name="Busman M."/>
            <person name="Gutierrez S."/>
        </authorList>
    </citation>
    <scope>NUCLEOTIDE SEQUENCE [LARGE SCALE GENOMIC DNA]</scope>
    <source>
        <strain evidence="3 4">IBT 40837</strain>
    </source>
</reference>
<sequence length="502" mass="56450">MARPSKKKTSQAKESPPLRDEEPTIVIGIDFGTTYSGVAWAASGLPNRINIITNWDAVKHHCSDKEKAPSAISYDGSGKITWGYSIPDKESAIEWFKLCLLDESDIPKAIRNSKRLQAARDSLRQSDRRVVDVISDYLKKLWKHTILTIKRSIGERLVNFSRFKVVATLPAIWPVYAQIRMNEAIEKAGILDARPAGDTTLAFLSEPEAAALATMKDIFRYNKANMEIGDHFVVCDAGGGTVDVITYTVIQLDPLRVEESVKGDGKLCGASFLDERFMDILRAKLDEMSPDAWQILENSGALSRIINVDWENGIKTQFRNTDQHWVIQMPVNGPKRTHDEFRFSDLKFDVKEAQPIFKPVMAEISQLVIDQIETVKKKYKKEPKCVILVGGFGRQPYLYTCIQVALERDIKLEGKTEVLQSPGAEPWTAICRGAVIRGLELSDNTTESTVFRAKDQTSWFLRVGETVPVDKSIEKGFYYDIEQPITKLHTALIYSISSTPSK</sequence>
<organism evidence="3 4">
    <name type="scientific">Trichoderma arundinaceum</name>
    <dbReference type="NCBI Taxonomy" id="490622"/>
    <lineage>
        <taxon>Eukaryota</taxon>
        <taxon>Fungi</taxon>
        <taxon>Dikarya</taxon>
        <taxon>Ascomycota</taxon>
        <taxon>Pezizomycotina</taxon>
        <taxon>Sordariomycetes</taxon>
        <taxon>Hypocreomycetidae</taxon>
        <taxon>Hypocreales</taxon>
        <taxon>Hypocreaceae</taxon>
        <taxon>Trichoderma</taxon>
    </lineage>
</organism>
<evidence type="ECO:0000313" key="4">
    <source>
        <dbReference type="Proteomes" id="UP000266272"/>
    </source>
</evidence>
<evidence type="ECO:0000313" key="3">
    <source>
        <dbReference type="EMBL" id="RFU72730.1"/>
    </source>
</evidence>
<evidence type="ECO:0000256" key="2">
    <source>
        <dbReference type="ARBA" id="ARBA00022840"/>
    </source>
</evidence>
<dbReference type="GO" id="GO:0140662">
    <property type="term" value="F:ATP-dependent protein folding chaperone"/>
    <property type="evidence" value="ECO:0007669"/>
    <property type="project" value="InterPro"/>
</dbReference>
<dbReference type="Proteomes" id="UP000266272">
    <property type="component" value="Unassembled WGS sequence"/>
</dbReference>